<dbReference type="GO" id="GO:0016538">
    <property type="term" value="F:cyclin-dependent protein serine/threonine kinase regulator activity"/>
    <property type="evidence" value="ECO:0007669"/>
    <property type="project" value="TreeGrafter"/>
</dbReference>
<keyword evidence="2" id="KW-1185">Reference proteome</keyword>
<dbReference type="GO" id="GO:0005634">
    <property type="term" value="C:nucleus"/>
    <property type="evidence" value="ECO:0007669"/>
    <property type="project" value="TreeGrafter"/>
</dbReference>
<dbReference type="AlphaFoldDB" id="A0A0C7N4R4"/>
<dbReference type="GeneID" id="34686430"/>
<organism evidence="1 2">
    <name type="scientific">Lachancea lanzarotensis</name>
    <dbReference type="NCBI Taxonomy" id="1245769"/>
    <lineage>
        <taxon>Eukaryota</taxon>
        <taxon>Fungi</taxon>
        <taxon>Dikarya</taxon>
        <taxon>Ascomycota</taxon>
        <taxon>Saccharomycotina</taxon>
        <taxon>Saccharomycetes</taxon>
        <taxon>Saccharomycetales</taxon>
        <taxon>Saccharomycetaceae</taxon>
        <taxon>Lachancea</taxon>
    </lineage>
</organism>
<dbReference type="HOGENOM" id="CLU_034017_0_0_1"/>
<evidence type="ECO:0000313" key="1">
    <source>
        <dbReference type="EMBL" id="CEP62942.1"/>
    </source>
</evidence>
<dbReference type="PANTHER" id="PTHR15615:SF27">
    <property type="entry name" value="PHO85 CYCLIN CLG1"/>
    <property type="match status" value="1"/>
</dbReference>
<dbReference type="Proteomes" id="UP000054304">
    <property type="component" value="Unassembled WGS sequence"/>
</dbReference>
<dbReference type="STRING" id="1245769.A0A0C7N4R4"/>
<evidence type="ECO:0000313" key="2">
    <source>
        <dbReference type="Proteomes" id="UP000054304"/>
    </source>
</evidence>
<gene>
    <name evidence="1" type="ORF">LALA0_S06e07448g</name>
</gene>
<protein>
    <submittedName>
        <fullName evidence="1">LALA0S06e07448g1_1</fullName>
    </submittedName>
</protein>
<dbReference type="OrthoDB" id="244495at2759"/>
<dbReference type="GO" id="GO:0000307">
    <property type="term" value="C:cyclin-dependent protein kinase holoenzyme complex"/>
    <property type="evidence" value="ECO:0007669"/>
    <property type="project" value="UniProtKB-ARBA"/>
</dbReference>
<name>A0A0C7N4R4_9SACH</name>
<accession>A0A0C7N4R4</accession>
<dbReference type="PANTHER" id="PTHR15615">
    <property type="match status" value="1"/>
</dbReference>
<dbReference type="RefSeq" id="XP_022629164.1">
    <property type="nucleotide sequence ID" value="XM_022772018.1"/>
</dbReference>
<sequence>MTSYMYYPTYAAPGPAPVAPPRQSLHGHSQSMGAPAMGNYGYYQPPQSMHGYYQPDPQQPYRHQHSASYQMVLPPPGMGYMGPTAAAPPALMLPNLQQPFQPLMPQSQHQVQPQPRQDQVNGGVREFLDYDLDLMSDFVVKNAYLVFDNDEALNVESSSVLDIFKKGVSSVLNATRLPSVTIFMALDFLCKYVSKFPNGVEALGGDSVNVIYQNLMIAFVLANKFNDDKTFTNKSWSHATGMDLATVNQYERDWLATFEWKLFDDNFILFDDYLKTFEHFCDEKRAPAAFNSYGIPPLSTPLTQNSDYSPSRQTCSGFQTPVQAPPVVYSSPSYTDERSGTNNYFYQPSFASPIHGDSPLSKSTHNNGTSYNFYSAPMQAPSLAPIWGGQPEDFFAQPQFNLSSKPFFCYSQ</sequence>
<reference evidence="1 2" key="1">
    <citation type="submission" date="2014-12" db="EMBL/GenBank/DDBJ databases">
        <authorList>
            <person name="Neuveglise Cecile"/>
        </authorList>
    </citation>
    <scope>NUCLEOTIDE SEQUENCE [LARGE SCALE GENOMIC DNA]</scope>
    <source>
        <strain evidence="1 2">CBS 12615</strain>
    </source>
</reference>
<proteinExistence type="predicted"/>
<dbReference type="EMBL" id="LN736365">
    <property type="protein sequence ID" value="CEP62942.1"/>
    <property type="molecule type" value="Genomic_DNA"/>
</dbReference>
<dbReference type="InterPro" id="IPR013922">
    <property type="entry name" value="Cyclin_PHO80-like"/>
</dbReference>
<dbReference type="GO" id="GO:0019901">
    <property type="term" value="F:protein kinase binding"/>
    <property type="evidence" value="ECO:0007669"/>
    <property type="project" value="InterPro"/>
</dbReference>
<dbReference type="Gene3D" id="1.10.472.10">
    <property type="entry name" value="Cyclin-like"/>
    <property type="match status" value="1"/>
</dbReference>
<dbReference type="CDD" id="cd20557">
    <property type="entry name" value="CYCLIN_ScPCL1-like"/>
    <property type="match status" value="1"/>
</dbReference>